<dbReference type="Proteomes" id="UP000468581">
    <property type="component" value="Unassembled WGS sequence"/>
</dbReference>
<name>A0A6P0UQM1_9FLAO</name>
<reference evidence="2 3" key="1">
    <citation type="submission" date="2020-01" db="EMBL/GenBank/DDBJ databases">
        <title>Leptobacterium flavescens.</title>
        <authorList>
            <person name="Wang G."/>
        </authorList>
    </citation>
    <scope>NUCLEOTIDE SEQUENCE [LARGE SCALE GENOMIC DNA]</scope>
    <source>
        <strain evidence="2 3">KCTC 22160</strain>
    </source>
</reference>
<protein>
    <submittedName>
        <fullName evidence="2">Uncharacterized protein</fullName>
    </submittedName>
</protein>
<dbReference type="RefSeq" id="WP_163608060.1">
    <property type="nucleotide sequence ID" value="NZ_JAABOO010000003.1"/>
</dbReference>
<evidence type="ECO:0000256" key="1">
    <source>
        <dbReference type="SAM" id="Phobius"/>
    </source>
</evidence>
<keyword evidence="3" id="KW-1185">Reference proteome</keyword>
<feature type="transmembrane region" description="Helical" evidence="1">
    <location>
        <begin position="33"/>
        <end position="50"/>
    </location>
</feature>
<evidence type="ECO:0000313" key="2">
    <source>
        <dbReference type="EMBL" id="NER14780.1"/>
    </source>
</evidence>
<dbReference type="EMBL" id="JAABOO010000003">
    <property type="protein sequence ID" value="NER14780.1"/>
    <property type="molecule type" value="Genomic_DNA"/>
</dbReference>
<proteinExistence type="predicted"/>
<feature type="transmembrane region" description="Helical" evidence="1">
    <location>
        <begin position="9"/>
        <end position="27"/>
    </location>
</feature>
<comment type="caution">
    <text evidence="2">The sequence shown here is derived from an EMBL/GenBank/DDBJ whole genome shotgun (WGS) entry which is preliminary data.</text>
</comment>
<keyword evidence="1" id="KW-0472">Membrane</keyword>
<keyword evidence="1" id="KW-0812">Transmembrane</keyword>
<evidence type="ECO:0000313" key="3">
    <source>
        <dbReference type="Proteomes" id="UP000468581"/>
    </source>
</evidence>
<accession>A0A6P0UQM1</accession>
<sequence>MRFFKFFEIIYLVVAVISIREVITQWNADRSRAYIFVAFAVVSIFMFFFRRHYRKKFEARKNNK</sequence>
<organism evidence="2 3">
    <name type="scientific">Leptobacterium flavescens</name>
    <dbReference type="NCBI Taxonomy" id="472055"/>
    <lineage>
        <taxon>Bacteria</taxon>
        <taxon>Pseudomonadati</taxon>
        <taxon>Bacteroidota</taxon>
        <taxon>Flavobacteriia</taxon>
        <taxon>Flavobacteriales</taxon>
        <taxon>Flavobacteriaceae</taxon>
        <taxon>Leptobacterium</taxon>
    </lineage>
</organism>
<dbReference type="AlphaFoldDB" id="A0A6P0UQM1"/>
<gene>
    <name evidence="2" type="ORF">GWK08_15090</name>
</gene>
<keyword evidence="1" id="KW-1133">Transmembrane helix</keyword>